<keyword evidence="3" id="KW-1185">Reference proteome</keyword>
<evidence type="ECO:0000313" key="3">
    <source>
        <dbReference type="Proteomes" id="UP000228934"/>
    </source>
</evidence>
<evidence type="ECO:0000256" key="1">
    <source>
        <dbReference type="SAM" id="Coils"/>
    </source>
</evidence>
<gene>
    <name evidence="2" type="ORF">AB205_0121070</name>
</gene>
<protein>
    <recommendedName>
        <fullName evidence="4">Myosin tail domain-containing protein</fullName>
    </recommendedName>
</protein>
<dbReference type="AlphaFoldDB" id="A0A2G9P7S0"/>
<dbReference type="Proteomes" id="UP000228934">
    <property type="component" value="Unassembled WGS sequence"/>
</dbReference>
<feature type="coiled-coil region" evidence="1">
    <location>
        <begin position="288"/>
        <end position="410"/>
    </location>
</feature>
<keyword evidence="1" id="KW-0175">Coiled coil</keyword>
<dbReference type="OrthoDB" id="10015001at2759"/>
<reference evidence="3" key="1">
    <citation type="journal article" date="2017" name="Nat. Commun.">
        <title>The North American bullfrog draft genome provides insight into hormonal regulation of long noncoding RNA.</title>
        <authorList>
            <person name="Hammond S.A."/>
            <person name="Warren R.L."/>
            <person name="Vandervalk B.P."/>
            <person name="Kucuk E."/>
            <person name="Khan H."/>
            <person name="Gibb E.A."/>
            <person name="Pandoh P."/>
            <person name="Kirk H."/>
            <person name="Zhao Y."/>
            <person name="Jones M."/>
            <person name="Mungall A.J."/>
            <person name="Coope R."/>
            <person name="Pleasance S."/>
            <person name="Moore R.A."/>
            <person name="Holt R.A."/>
            <person name="Round J.M."/>
            <person name="Ohora S."/>
            <person name="Walle B.V."/>
            <person name="Veldhoen N."/>
            <person name="Helbing C.C."/>
            <person name="Birol I."/>
        </authorList>
    </citation>
    <scope>NUCLEOTIDE SEQUENCE [LARGE SCALE GENOMIC DNA]</scope>
</reference>
<accession>A0A2G9P7S0</accession>
<feature type="non-terminal residue" evidence="2">
    <location>
        <position position="438"/>
    </location>
</feature>
<organism evidence="2 3">
    <name type="scientific">Aquarana catesbeiana</name>
    <name type="common">American bullfrog</name>
    <name type="synonym">Rana catesbeiana</name>
    <dbReference type="NCBI Taxonomy" id="8400"/>
    <lineage>
        <taxon>Eukaryota</taxon>
        <taxon>Metazoa</taxon>
        <taxon>Chordata</taxon>
        <taxon>Craniata</taxon>
        <taxon>Vertebrata</taxon>
        <taxon>Euteleostomi</taxon>
        <taxon>Amphibia</taxon>
        <taxon>Batrachia</taxon>
        <taxon>Anura</taxon>
        <taxon>Neobatrachia</taxon>
        <taxon>Ranoidea</taxon>
        <taxon>Ranidae</taxon>
        <taxon>Aquarana</taxon>
    </lineage>
</organism>
<proteinExistence type="predicted"/>
<dbReference type="EMBL" id="KV922449">
    <property type="protein sequence ID" value="PIN99393.1"/>
    <property type="molecule type" value="Genomic_DNA"/>
</dbReference>
<evidence type="ECO:0008006" key="4">
    <source>
        <dbReference type="Google" id="ProtNLM"/>
    </source>
</evidence>
<feature type="coiled-coil region" evidence="1">
    <location>
        <begin position="5"/>
        <end position="252"/>
    </location>
</feature>
<evidence type="ECO:0000313" key="2">
    <source>
        <dbReference type="EMBL" id="PIN99393.1"/>
    </source>
</evidence>
<name>A0A2G9P7S0_AQUCT</name>
<sequence>MNEQNKQLKKIIQDQDERIKTLEAQLQTATEKDNRIEKENMDMLCQVKNLEEEKEALRRNNQELDLQLYKVHDLETEFEQKDMELKKLKAENKQLQDWQIKVKNLEAENESWLRKNQESELLLKKVQDLDKELKQKMMDLEKIEAENKQLQSENEVKLQAIQNLSALSNNFKEEVTKLTAKLEKVQTSTLESDKRQKEEFQRSLKEEKGKLLDLESNLTKTSTMLKRAEDNVSKLKQQLALQQKEFATKDEEIKKLHLNITHLQANEVKLKDNFEEHVRIITNEKKAKTDLEQIVNRQEMKVFDLENKIRELQTNLRSAQECKISMEQKLAKEQDEDRKNKELIAGLRSIIELREEEVTDLKETIEDEDRKNKELIAGLRSIIELREEEVTDLKETIERKQEEVDHLNARLLQERYSASLPFSMSQTPGLVYGNPYPG</sequence>